<gene>
    <name evidence="2" type="ORF">AG1IA_08689</name>
</gene>
<evidence type="ECO:0000313" key="3">
    <source>
        <dbReference type="Proteomes" id="UP000011668"/>
    </source>
</evidence>
<dbReference type="HOGENOM" id="CLU_809362_0_0_1"/>
<evidence type="ECO:0000313" key="2">
    <source>
        <dbReference type="EMBL" id="ELU37281.1"/>
    </source>
</evidence>
<dbReference type="EMBL" id="AFRT01002752">
    <property type="protein sequence ID" value="ELU37281.1"/>
    <property type="molecule type" value="Genomic_DNA"/>
</dbReference>
<dbReference type="Proteomes" id="UP000011668">
    <property type="component" value="Unassembled WGS sequence"/>
</dbReference>
<sequence>MSIGARTAILEPCIKNKDQRTGSTTALVSWRFVSAFQPLILRLASITVRRAKSLNGLYDWVSDHSFGNTILLERKQPLGRGAELSGEYVGMPPCRRVRCWSAYNKVGQLLDPFISGISTTLHDKPLRPRSVITPRQICSSRQTSSACALVQLNDYRRSMDSPDKGTGVRAYFRRKKNKIIAKLTPGSASNPSPSTPLIHPDTQLLPAEPVASQSRSTTGDVAPSNVPLRCSDTDQLPVVTDPLEGIDAATGTTAVRVPRSISPMPSAIQALTSTLKTLHSAAQVFPPLQAAIRGLLASVEHIENHTEMEALATRLSLLVERLRRHIEEAKSTAVSEFLEGIAT</sequence>
<accession>L8WGJ5</accession>
<evidence type="ECO:0000256" key="1">
    <source>
        <dbReference type="SAM" id="MobiDB-lite"/>
    </source>
</evidence>
<reference evidence="2 3" key="1">
    <citation type="journal article" date="2013" name="Nat. Commun.">
        <title>The evolution and pathogenic mechanisms of the rice sheath blight pathogen.</title>
        <authorList>
            <person name="Zheng A."/>
            <person name="Lin R."/>
            <person name="Xu L."/>
            <person name="Qin P."/>
            <person name="Tang C."/>
            <person name="Ai P."/>
            <person name="Zhang D."/>
            <person name="Liu Y."/>
            <person name="Sun Z."/>
            <person name="Feng H."/>
            <person name="Wang Y."/>
            <person name="Chen Y."/>
            <person name="Liang X."/>
            <person name="Fu R."/>
            <person name="Li Q."/>
            <person name="Zhang J."/>
            <person name="Yu X."/>
            <person name="Xie Z."/>
            <person name="Ding L."/>
            <person name="Guan P."/>
            <person name="Tang J."/>
            <person name="Liang Y."/>
            <person name="Wang S."/>
            <person name="Deng Q."/>
            <person name="Li S."/>
            <person name="Zhu J."/>
            <person name="Wang L."/>
            <person name="Liu H."/>
            <person name="Li P."/>
        </authorList>
    </citation>
    <scope>NUCLEOTIDE SEQUENCE [LARGE SCALE GENOMIC DNA]</scope>
    <source>
        <strain evidence="3">AG-1 IA</strain>
    </source>
</reference>
<feature type="region of interest" description="Disordered" evidence="1">
    <location>
        <begin position="182"/>
        <end position="233"/>
    </location>
</feature>
<organism evidence="2 3">
    <name type="scientific">Thanatephorus cucumeris (strain AG1-IA)</name>
    <name type="common">Rice sheath blight fungus</name>
    <name type="synonym">Rhizoctonia solani</name>
    <dbReference type="NCBI Taxonomy" id="983506"/>
    <lineage>
        <taxon>Eukaryota</taxon>
        <taxon>Fungi</taxon>
        <taxon>Dikarya</taxon>
        <taxon>Basidiomycota</taxon>
        <taxon>Agaricomycotina</taxon>
        <taxon>Agaricomycetes</taxon>
        <taxon>Cantharellales</taxon>
        <taxon>Ceratobasidiaceae</taxon>
        <taxon>Rhizoctonia</taxon>
        <taxon>Rhizoctonia solani AG-1</taxon>
    </lineage>
</organism>
<protein>
    <submittedName>
        <fullName evidence="2">Uncharacterized protein</fullName>
    </submittedName>
</protein>
<keyword evidence="3" id="KW-1185">Reference proteome</keyword>
<dbReference type="OrthoDB" id="3035031at2759"/>
<name>L8WGJ5_THACA</name>
<proteinExistence type="predicted"/>
<dbReference type="AlphaFoldDB" id="L8WGJ5"/>
<comment type="caution">
    <text evidence="2">The sequence shown here is derived from an EMBL/GenBank/DDBJ whole genome shotgun (WGS) entry which is preliminary data.</text>
</comment>